<feature type="domain" description="EAL" evidence="2">
    <location>
        <begin position="45"/>
        <end position="296"/>
    </location>
</feature>
<dbReference type="Proteomes" id="UP001164020">
    <property type="component" value="Chromosome"/>
</dbReference>
<accession>A0ABY7C1Q6</accession>
<organism evidence="3 4">
    <name type="scientific">Jiella pelagia</name>
    <dbReference type="NCBI Taxonomy" id="2986949"/>
    <lineage>
        <taxon>Bacteria</taxon>
        <taxon>Pseudomonadati</taxon>
        <taxon>Pseudomonadota</taxon>
        <taxon>Alphaproteobacteria</taxon>
        <taxon>Hyphomicrobiales</taxon>
        <taxon>Aurantimonadaceae</taxon>
        <taxon>Jiella</taxon>
    </lineage>
</organism>
<dbReference type="PANTHER" id="PTHR33121:SF70">
    <property type="entry name" value="SIGNALING PROTEIN YKOW"/>
    <property type="match status" value="1"/>
</dbReference>
<evidence type="ECO:0000313" key="4">
    <source>
        <dbReference type="Proteomes" id="UP001164020"/>
    </source>
</evidence>
<dbReference type="RefSeq" id="WP_268882122.1">
    <property type="nucleotide sequence ID" value="NZ_CP114029.1"/>
</dbReference>
<dbReference type="Gene3D" id="3.20.20.450">
    <property type="entry name" value="EAL domain"/>
    <property type="match status" value="1"/>
</dbReference>
<dbReference type="PROSITE" id="PS50883">
    <property type="entry name" value="EAL"/>
    <property type="match status" value="1"/>
</dbReference>
<proteinExistence type="predicted"/>
<dbReference type="PANTHER" id="PTHR33121">
    <property type="entry name" value="CYCLIC DI-GMP PHOSPHODIESTERASE PDEF"/>
    <property type="match status" value="1"/>
</dbReference>
<keyword evidence="4" id="KW-1185">Reference proteome</keyword>
<keyword evidence="1" id="KW-1133">Transmembrane helix</keyword>
<keyword evidence="1" id="KW-0472">Membrane</keyword>
<dbReference type="Pfam" id="PF00563">
    <property type="entry name" value="EAL"/>
    <property type="match status" value="1"/>
</dbReference>
<gene>
    <name evidence="3" type="ORF">OH818_05575</name>
</gene>
<dbReference type="SUPFAM" id="SSF141868">
    <property type="entry name" value="EAL domain-like"/>
    <property type="match status" value="1"/>
</dbReference>
<protein>
    <submittedName>
        <fullName evidence="3">EAL domain-containing protein</fullName>
    </submittedName>
</protein>
<dbReference type="CDD" id="cd01948">
    <property type="entry name" value="EAL"/>
    <property type="match status" value="1"/>
</dbReference>
<evidence type="ECO:0000313" key="3">
    <source>
        <dbReference type="EMBL" id="WAP69686.1"/>
    </source>
</evidence>
<evidence type="ECO:0000256" key="1">
    <source>
        <dbReference type="SAM" id="Phobius"/>
    </source>
</evidence>
<dbReference type="SMART" id="SM00052">
    <property type="entry name" value="EAL"/>
    <property type="match status" value="1"/>
</dbReference>
<dbReference type="InterPro" id="IPR001633">
    <property type="entry name" value="EAL_dom"/>
</dbReference>
<feature type="transmembrane region" description="Helical" evidence="1">
    <location>
        <begin position="16"/>
        <end position="35"/>
    </location>
</feature>
<dbReference type="EMBL" id="CP114029">
    <property type="protein sequence ID" value="WAP69686.1"/>
    <property type="molecule type" value="Genomic_DNA"/>
</dbReference>
<name>A0ABY7C1Q6_9HYPH</name>
<keyword evidence="1" id="KW-0812">Transmembrane</keyword>
<evidence type="ECO:0000259" key="2">
    <source>
        <dbReference type="PROSITE" id="PS50883"/>
    </source>
</evidence>
<reference evidence="3" key="1">
    <citation type="submission" date="2022-12" db="EMBL/GenBank/DDBJ databases">
        <title>Jiella pelagia sp. nov., isolated from phosphonate enriched culture of Northwest Pacific surface seawater.</title>
        <authorList>
            <person name="Shin D.Y."/>
            <person name="Hwang C.Y."/>
        </authorList>
    </citation>
    <scope>NUCLEOTIDE SEQUENCE</scope>
    <source>
        <strain evidence="3">HL-NP1</strain>
    </source>
</reference>
<sequence>MCVSVAAPILPLLANGWPIVVAVMIFAALAAMGVASQLRAALKRWWSLESRFLRTFGSETLHCVYQPIMNLKTGEIEACEVLARWRDIDGSIVYPDCFIPIIEKSGRTLEFTRIIVDRAHRELSQAIAGDAPLLVTFNVFPGDLHEPGLSSVFDAFTADAGRFIPVAELVETEAIDVKTMQSRIDILRAGGVKVLIDDFGAGYSNIKNLVELSVDGVKLDRSFGMAPDGTVAARMLDLAIEMIHATGQSIVIEGIENEERLEQMRRHHPPVDYVQGFHLSRPVDIAAFQKLRAEAASGNGAAAVGAGAGPVREPHALAFA</sequence>
<dbReference type="InterPro" id="IPR050706">
    <property type="entry name" value="Cyclic-di-GMP_PDE-like"/>
</dbReference>
<dbReference type="InterPro" id="IPR035919">
    <property type="entry name" value="EAL_sf"/>
</dbReference>